<evidence type="ECO:0000313" key="4">
    <source>
        <dbReference type="Proteomes" id="UP000054886"/>
    </source>
</evidence>
<accession>A0A0W0D7F7</accession>
<dbReference type="CDD" id="cd13311">
    <property type="entry name" value="PH_Slm1"/>
    <property type="match status" value="1"/>
</dbReference>
<evidence type="ECO:0000313" key="3">
    <source>
        <dbReference type="EMBL" id="KTB07517.1"/>
    </source>
</evidence>
<dbReference type="VEuPathDB" id="FungiDB:GWK60_G01243"/>
<dbReference type="VEuPathDB" id="FungiDB:B1J91_G01386g"/>
<dbReference type="GO" id="GO:0072659">
    <property type="term" value="P:protein localization to plasma membrane"/>
    <property type="evidence" value="ECO:0007669"/>
    <property type="project" value="EnsemblFungi"/>
</dbReference>
<dbReference type="InterPro" id="IPR027267">
    <property type="entry name" value="AH/BAR_dom_sf"/>
</dbReference>
<dbReference type="InterPro" id="IPR043453">
    <property type="entry name" value="Slm1_PH"/>
</dbReference>
<dbReference type="Pfam" id="PF20399">
    <property type="entry name" value="PH_20"/>
    <property type="match status" value="1"/>
</dbReference>
<proteinExistence type="predicted"/>
<dbReference type="AlphaFoldDB" id="A0A0W0D7F7"/>
<dbReference type="PANTHER" id="PTHR31941:SF16">
    <property type="entry name" value="PHOSPHATIDYLINOSITOL 4,5-BISPHOSPHATE-BINDING PROTEIN SLM1-RELATED"/>
    <property type="match status" value="1"/>
</dbReference>
<dbReference type="GO" id="GO:0070941">
    <property type="term" value="P:eisosome assembly"/>
    <property type="evidence" value="ECO:0007669"/>
    <property type="project" value="EnsemblFungi"/>
</dbReference>
<organism evidence="3 4">
    <name type="scientific">Candida glabrata</name>
    <name type="common">Yeast</name>
    <name type="synonym">Torulopsis glabrata</name>
    <dbReference type="NCBI Taxonomy" id="5478"/>
    <lineage>
        <taxon>Eukaryota</taxon>
        <taxon>Fungi</taxon>
        <taxon>Dikarya</taxon>
        <taxon>Ascomycota</taxon>
        <taxon>Saccharomycotina</taxon>
        <taxon>Saccharomycetes</taxon>
        <taxon>Saccharomycetales</taxon>
        <taxon>Saccharomycetaceae</taxon>
        <taxon>Nakaseomyces</taxon>
    </lineage>
</organism>
<name>A0A0W0D7F7_CANGB</name>
<dbReference type="Gene3D" id="2.30.29.30">
    <property type="entry name" value="Pleckstrin-homology domain (PH domain)/Phosphotyrosine-binding domain (PTB)"/>
    <property type="match status" value="1"/>
</dbReference>
<sequence>MSSQADPRSPLAVLVPYDAHPAEQLAQRFTEWRKVLKAIIVYLSEVASVQEEIIRQNAKVSNILASHGISNAGIGSSGSGLSGSFNLTSAANKLASGGAHDKHGKNNNGWFFSGSEEDNTHSANTINHFFLPIGNGSIQDVPIILRQYHDVMAAEAAKGTRELQNSIIPGLESLNKDLVLKIKSIKSLSSDFKNNCSKELDTTRECMVKFQQSINQARKNVPARDPYLLKVNLDNQIRRQLSEENFLHEAFMNLQSSGQELEKIVVASIQNAFRVLAQILGAEAKIIDDQLVNRLLSSFLSLSPSHEWDNFLLRDNTNFIPLNLPMRKFKEIEYTGKNDPLTLVVQCGYLERRSKYLKSYTKGYYVLTPNYLHEFKTSDRKRDSVPLFSLSLAECKVVQHTPLNECDKKGEGKDSQSYKFILHTKTNGLIHRGHNWVFRTTSSKEMLYWFKNLSELTTFNNQEEKVKYLSTLKAKIERESETLAPMLSARSSTTRSRAIHSMDSMRRSCSDQSAAETNGNTTLTKTLSIGNK</sequence>
<dbReference type="VEuPathDB" id="FungiDB:GVI51_G01243"/>
<dbReference type="Proteomes" id="UP000054886">
    <property type="component" value="Unassembled WGS sequence"/>
</dbReference>
<dbReference type="Pfam" id="PF20400">
    <property type="entry name" value="BAR_4"/>
    <property type="match status" value="1"/>
</dbReference>
<protein>
    <submittedName>
        <fullName evidence="3">Phosphatidylinositol 4,5-bisphosphate-binding protein SLM1</fullName>
    </submittedName>
</protein>
<dbReference type="GO" id="GO:0005886">
    <property type="term" value="C:plasma membrane"/>
    <property type="evidence" value="ECO:0007669"/>
    <property type="project" value="EnsemblFungi"/>
</dbReference>
<gene>
    <name evidence="3" type="ORF">AO440_001541</name>
</gene>
<dbReference type="GO" id="GO:0001558">
    <property type="term" value="P:regulation of cell growth"/>
    <property type="evidence" value="ECO:0007669"/>
    <property type="project" value="EnsemblFungi"/>
</dbReference>
<keyword evidence="1" id="KW-0597">Phosphoprotein</keyword>
<dbReference type="GO" id="GO:0016197">
    <property type="term" value="P:endosomal transport"/>
    <property type="evidence" value="ECO:0007669"/>
    <property type="project" value="EnsemblFungi"/>
</dbReference>
<dbReference type="GO" id="GO:0051017">
    <property type="term" value="P:actin filament bundle assembly"/>
    <property type="evidence" value="ECO:0007669"/>
    <property type="project" value="EnsemblFungi"/>
</dbReference>
<dbReference type="SMART" id="SM00233">
    <property type="entry name" value="PH"/>
    <property type="match status" value="1"/>
</dbReference>
<dbReference type="PROSITE" id="PS50003">
    <property type="entry name" value="PH_DOMAIN"/>
    <property type="match status" value="1"/>
</dbReference>
<evidence type="ECO:0000256" key="1">
    <source>
        <dbReference type="ARBA" id="ARBA00022553"/>
    </source>
</evidence>
<reference evidence="3 4" key="1">
    <citation type="submission" date="2015-10" db="EMBL/GenBank/DDBJ databases">
        <title>Draft genomes sequences of Candida glabrata isolates 1A, 1B, 2A, 2B, 3A and 3B.</title>
        <authorList>
            <person name="Haavelsrud O.E."/>
            <person name="Gaustad P."/>
        </authorList>
    </citation>
    <scope>NUCLEOTIDE SEQUENCE [LARGE SCALE GENOMIC DNA]</scope>
    <source>
        <strain evidence="3">910700640</strain>
    </source>
</reference>
<dbReference type="GO" id="GO:0031929">
    <property type="term" value="P:TOR signaling"/>
    <property type="evidence" value="ECO:0007669"/>
    <property type="project" value="EnsemblFungi"/>
</dbReference>
<dbReference type="InterPro" id="IPR001849">
    <property type="entry name" value="PH_domain"/>
</dbReference>
<dbReference type="Gene3D" id="1.20.1270.60">
    <property type="entry name" value="Arfaptin homology (AH) domain/BAR domain"/>
    <property type="match status" value="1"/>
</dbReference>
<dbReference type="PANTHER" id="PTHR31941">
    <property type="entry name" value="CYTOSKELETAL SIGNALING PROTEIN SLM1"/>
    <property type="match status" value="1"/>
</dbReference>
<dbReference type="InterPro" id="IPR046868">
    <property type="entry name" value="BAR_4"/>
</dbReference>
<dbReference type="VEuPathDB" id="FungiDB:CAGL0G01386g"/>
<dbReference type="GO" id="GO:0030950">
    <property type="term" value="P:establishment or maintenance of actin cytoskeleton polarity"/>
    <property type="evidence" value="ECO:0007669"/>
    <property type="project" value="EnsemblFungi"/>
</dbReference>
<dbReference type="EMBL" id="LLZZ01000107">
    <property type="protein sequence ID" value="KTB07517.1"/>
    <property type="molecule type" value="Genomic_DNA"/>
</dbReference>
<dbReference type="SUPFAM" id="SSF50729">
    <property type="entry name" value="PH domain-like"/>
    <property type="match status" value="1"/>
</dbReference>
<evidence type="ECO:0000256" key="2">
    <source>
        <dbReference type="SAM" id="MobiDB-lite"/>
    </source>
</evidence>
<comment type="caution">
    <text evidence="3">The sequence shown here is derived from an EMBL/GenBank/DDBJ whole genome shotgun (WGS) entry which is preliminary data.</text>
</comment>
<feature type="region of interest" description="Disordered" evidence="2">
    <location>
        <begin position="487"/>
        <end position="532"/>
    </location>
</feature>
<dbReference type="FunFam" id="2.30.29.30:FF:000328">
    <property type="entry name" value="Phosphatidylinositol 4,5-bisphosphate-binding protein SLM1"/>
    <property type="match status" value="1"/>
</dbReference>
<feature type="compositionally biased region" description="Polar residues" evidence="2">
    <location>
        <begin position="510"/>
        <end position="532"/>
    </location>
</feature>
<dbReference type="InterPro" id="IPR046869">
    <property type="entry name" value="SLM1/RGC1-like_PH"/>
</dbReference>
<dbReference type="InterPro" id="IPR011993">
    <property type="entry name" value="PH-like_dom_sf"/>
</dbReference>